<dbReference type="CDD" id="cd07561">
    <property type="entry name" value="Peptidase_S41_CPP_like"/>
    <property type="match status" value="1"/>
</dbReference>
<dbReference type="SUPFAM" id="SSF52096">
    <property type="entry name" value="ClpP/crotonase"/>
    <property type="match status" value="1"/>
</dbReference>
<dbReference type="InterPro" id="IPR005151">
    <property type="entry name" value="Tail-specific_protease"/>
</dbReference>
<evidence type="ECO:0000256" key="1">
    <source>
        <dbReference type="SAM" id="SignalP"/>
    </source>
</evidence>
<feature type="domain" description="Peptidase S41 N-terminal" evidence="3">
    <location>
        <begin position="34"/>
        <end position="92"/>
    </location>
</feature>
<sequence length="465" mass="51251">MKKKLFLLLFAVSVVMTSCFKDNDDELQVASAAEIQDFIYRGLNFFYLYKEDTSELANDAFVSEDEKNAFITSFDTPESLFDYLKSDQDRFSLLVDDYIALENSLAGVTLTNGMEFGLVFYPDNSGNVFGYVRFVLPNTSAASEGLTRGLIFNTIDGQQITQTNYNDLLAPETYTIGFADFNGTDIIPNGQSTTLTKTEYTENPIQVSRTLTVEGQKVGYLLYNAFTANFDSQLNAAFAQFQADGVTDLVLDLRYNGGGSVRSATYLAGMITGQFTNQVFYTEQWNEDRQADYAENGLFVDSFTTGEAINSLNLNRVFIIGTGRTASASELIINGLDPYITVTQVGTATTGKFQASFLLYDAPAPEFSRSQANPAHSYAMLPLVFKTANANGNTDYIDGLLPDIELSEDYSNLGVLGDPNEPLLAAALNEILPSPRPVRRNFTTLEEISESKASTPTYQLMVAEH</sequence>
<dbReference type="AlphaFoldDB" id="A0A1G7F441"/>
<dbReference type="PROSITE" id="PS51257">
    <property type="entry name" value="PROKAR_LIPOPROTEIN"/>
    <property type="match status" value="1"/>
</dbReference>
<dbReference type="RefSeq" id="WP_093142664.1">
    <property type="nucleotide sequence ID" value="NZ_BMWO01000002.1"/>
</dbReference>
<proteinExistence type="predicted"/>
<dbReference type="Gene3D" id="3.30.750.170">
    <property type="match status" value="1"/>
</dbReference>
<evidence type="ECO:0000313" key="4">
    <source>
        <dbReference type="EMBL" id="SDE70651.1"/>
    </source>
</evidence>
<gene>
    <name evidence="4" type="ORF">SAMN05421855_102318</name>
</gene>
<dbReference type="STRING" id="227084.SAMN05421855_102318"/>
<dbReference type="GO" id="GO:0030288">
    <property type="term" value="C:outer membrane-bounded periplasmic space"/>
    <property type="evidence" value="ECO:0007669"/>
    <property type="project" value="TreeGrafter"/>
</dbReference>
<dbReference type="PANTHER" id="PTHR32060">
    <property type="entry name" value="TAIL-SPECIFIC PROTEASE"/>
    <property type="match status" value="1"/>
</dbReference>
<accession>A0A1G7F441</accession>
<feature type="domain" description="Tail specific protease" evidence="2">
    <location>
        <begin position="217"/>
        <end position="353"/>
    </location>
</feature>
<name>A0A1G7F441_9FLAO</name>
<keyword evidence="4" id="KW-0645">Protease</keyword>
<evidence type="ECO:0000259" key="3">
    <source>
        <dbReference type="Pfam" id="PF18294"/>
    </source>
</evidence>
<feature type="signal peptide" evidence="1">
    <location>
        <begin position="1"/>
        <end position="20"/>
    </location>
</feature>
<reference evidence="4 5" key="1">
    <citation type="submission" date="2016-10" db="EMBL/GenBank/DDBJ databases">
        <authorList>
            <person name="de Groot N.N."/>
        </authorList>
    </citation>
    <scope>NUCLEOTIDE SEQUENCE [LARGE SCALE GENOMIC DNA]</scope>
    <source>
        <strain evidence="4 5">DSM 16195</strain>
    </source>
</reference>
<keyword evidence="4" id="KW-0378">Hydrolase</keyword>
<dbReference type="PANTHER" id="PTHR32060:SF30">
    <property type="entry name" value="CARBOXY-TERMINAL PROCESSING PROTEASE CTPA"/>
    <property type="match status" value="1"/>
</dbReference>
<dbReference type="InterPro" id="IPR041613">
    <property type="entry name" value="Pept_S41_N"/>
</dbReference>
<dbReference type="GO" id="GO:0006508">
    <property type="term" value="P:proteolysis"/>
    <property type="evidence" value="ECO:0007669"/>
    <property type="project" value="UniProtKB-KW"/>
</dbReference>
<dbReference type="GO" id="GO:0008236">
    <property type="term" value="F:serine-type peptidase activity"/>
    <property type="evidence" value="ECO:0007669"/>
    <property type="project" value="InterPro"/>
</dbReference>
<dbReference type="Pfam" id="PF03572">
    <property type="entry name" value="Peptidase_S41"/>
    <property type="match status" value="1"/>
</dbReference>
<dbReference type="Pfam" id="PF18294">
    <property type="entry name" value="Pept_S41_N"/>
    <property type="match status" value="1"/>
</dbReference>
<organism evidence="4 5">
    <name type="scientific">Ulvibacter litoralis</name>
    <dbReference type="NCBI Taxonomy" id="227084"/>
    <lineage>
        <taxon>Bacteria</taxon>
        <taxon>Pseudomonadati</taxon>
        <taxon>Bacteroidota</taxon>
        <taxon>Flavobacteriia</taxon>
        <taxon>Flavobacteriales</taxon>
        <taxon>Flavobacteriaceae</taxon>
        <taxon>Ulvibacter</taxon>
    </lineage>
</organism>
<dbReference type="GO" id="GO:0004175">
    <property type="term" value="F:endopeptidase activity"/>
    <property type="evidence" value="ECO:0007669"/>
    <property type="project" value="TreeGrafter"/>
</dbReference>
<dbReference type="Gene3D" id="3.90.226.10">
    <property type="entry name" value="2-enoyl-CoA Hydratase, Chain A, domain 1"/>
    <property type="match status" value="1"/>
</dbReference>
<dbReference type="GO" id="GO:0007165">
    <property type="term" value="P:signal transduction"/>
    <property type="evidence" value="ECO:0007669"/>
    <property type="project" value="TreeGrafter"/>
</dbReference>
<feature type="chain" id="PRO_5011562992" evidence="1">
    <location>
        <begin position="21"/>
        <end position="465"/>
    </location>
</feature>
<protein>
    <submittedName>
        <fullName evidence="4">C-terminal processing protease CtpA/Prc, contains a PDZ domain</fullName>
    </submittedName>
</protein>
<dbReference type="Gene3D" id="2.30.42.10">
    <property type="match status" value="1"/>
</dbReference>
<dbReference type="InterPro" id="IPR036034">
    <property type="entry name" value="PDZ_sf"/>
</dbReference>
<keyword evidence="5" id="KW-1185">Reference proteome</keyword>
<evidence type="ECO:0000313" key="5">
    <source>
        <dbReference type="Proteomes" id="UP000199321"/>
    </source>
</evidence>
<dbReference type="EMBL" id="FNBA01000002">
    <property type="protein sequence ID" value="SDE70651.1"/>
    <property type="molecule type" value="Genomic_DNA"/>
</dbReference>
<dbReference type="InterPro" id="IPR029045">
    <property type="entry name" value="ClpP/crotonase-like_dom_sf"/>
</dbReference>
<dbReference type="Proteomes" id="UP000199321">
    <property type="component" value="Unassembled WGS sequence"/>
</dbReference>
<evidence type="ECO:0000259" key="2">
    <source>
        <dbReference type="Pfam" id="PF03572"/>
    </source>
</evidence>
<dbReference type="OrthoDB" id="7168509at2"/>
<keyword evidence="1" id="KW-0732">Signal</keyword>